<evidence type="ECO:0000256" key="4">
    <source>
        <dbReference type="PROSITE-ProRule" id="PRU00433"/>
    </source>
</evidence>
<evidence type="ECO:0000256" key="2">
    <source>
        <dbReference type="ARBA" id="ARBA00022723"/>
    </source>
</evidence>
<dbReference type="GO" id="GO:0046872">
    <property type="term" value="F:metal ion binding"/>
    <property type="evidence" value="ECO:0007669"/>
    <property type="project" value="UniProtKB-KW"/>
</dbReference>
<evidence type="ECO:0000313" key="7">
    <source>
        <dbReference type="Proteomes" id="UP000320390"/>
    </source>
</evidence>
<reference evidence="6 7" key="1">
    <citation type="submission" date="2019-02" db="EMBL/GenBank/DDBJ databases">
        <title>Deep-cultivation of Planctomycetes and their phenomic and genomic characterization uncovers novel biology.</title>
        <authorList>
            <person name="Wiegand S."/>
            <person name="Jogler M."/>
            <person name="Boedeker C."/>
            <person name="Pinto D."/>
            <person name="Vollmers J."/>
            <person name="Rivas-Marin E."/>
            <person name="Kohn T."/>
            <person name="Peeters S.H."/>
            <person name="Heuer A."/>
            <person name="Rast P."/>
            <person name="Oberbeckmann S."/>
            <person name="Bunk B."/>
            <person name="Jeske O."/>
            <person name="Meyerdierks A."/>
            <person name="Storesund J.E."/>
            <person name="Kallscheuer N."/>
            <person name="Luecker S."/>
            <person name="Lage O.M."/>
            <person name="Pohl T."/>
            <person name="Merkel B.J."/>
            <person name="Hornburger P."/>
            <person name="Mueller R.-W."/>
            <person name="Bruemmer F."/>
            <person name="Labrenz M."/>
            <person name="Spormann A.M."/>
            <person name="Op den Camp H."/>
            <person name="Overmann J."/>
            <person name="Amann R."/>
            <person name="Jetten M.S.M."/>
            <person name="Mascher T."/>
            <person name="Medema M.H."/>
            <person name="Devos D.P."/>
            <person name="Kaster A.-K."/>
            <person name="Ovreas L."/>
            <person name="Rohde M."/>
            <person name="Galperin M.Y."/>
            <person name="Jogler C."/>
        </authorList>
    </citation>
    <scope>NUCLEOTIDE SEQUENCE [LARGE SCALE GENOMIC DNA]</scope>
    <source>
        <strain evidence="6 7">Poly30</strain>
    </source>
</reference>
<protein>
    <recommendedName>
        <fullName evidence="5">Cytochrome c domain-containing protein</fullName>
    </recommendedName>
</protein>
<proteinExistence type="predicted"/>
<evidence type="ECO:0000313" key="6">
    <source>
        <dbReference type="EMBL" id="QDV07445.1"/>
    </source>
</evidence>
<dbReference type="InterPro" id="IPR009056">
    <property type="entry name" value="Cyt_c-like_dom"/>
</dbReference>
<dbReference type="SUPFAM" id="SSF46626">
    <property type="entry name" value="Cytochrome c"/>
    <property type="match status" value="1"/>
</dbReference>
<keyword evidence="7" id="KW-1185">Reference proteome</keyword>
<dbReference type="PROSITE" id="PS51007">
    <property type="entry name" value="CYTC"/>
    <property type="match status" value="1"/>
</dbReference>
<evidence type="ECO:0000256" key="1">
    <source>
        <dbReference type="ARBA" id="ARBA00022617"/>
    </source>
</evidence>
<keyword evidence="1 4" id="KW-0349">Heme</keyword>
<organism evidence="6 7">
    <name type="scientific">Saltatorellus ferox</name>
    <dbReference type="NCBI Taxonomy" id="2528018"/>
    <lineage>
        <taxon>Bacteria</taxon>
        <taxon>Pseudomonadati</taxon>
        <taxon>Planctomycetota</taxon>
        <taxon>Planctomycetia</taxon>
        <taxon>Planctomycetia incertae sedis</taxon>
        <taxon>Saltatorellus</taxon>
    </lineage>
</organism>
<keyword evidence="3 4" id="KW-0408">Iron</keyword>
<sequence>MKPPVIIAGILLLLLSVIGGVVAMMSQGGGAAAYDSMSGQEIYAKLCQQCHGERGTAPRGLANSYARKREFWNEENLLAYIASPISVKKKMPHLRDSKRVMPAISKSISVAARRKLVAHVLGLMDALEPKTGGPSTRSAQ</sequence>
<dbReference type="GO" id="GO:0009055">
    <property type="term" value="F:electron transfer activity"/>
    <property type="evidence" value="ECO:0007669"/>
    <property type="project" value="InterPro"/>
</dbReference>
<gene>
    <name evidence="6" type="ORF">Poly30_29700</name>
</gene>
<name>A0A518ETP5_9BACT</name>
<evidence type="ECO:0000256" key="3">
    <source>
        <dbReference type="ARBA" id="ARBA00023004"/>
    </source>
</evidence>
<dbReference type="GO" id="GO:0020037">
    <property type="term" value="F:heme binding"/>
    <property type="evidence" value="ECO:0007669"/>
    <property type="project" value="InterPro"/>
</dbReference>
<evidence type="ECO:0000259" key="5">
    <source>
        <dbReference type="PROSITE" id="PS51007"/>
    </source>
</evidence>
<keyword evidence="2 4" id="KW-0479">Metal-binding</keyword>
<dbReference type="RefSeq" id="WP_145198475.1">
    <property type="nucleotide sequence ID" value="NZ_CP036434.1"/>
</dbReference>
<dbReference type="Proteomes" id="UP000320390">
    <property type="component" value="Chromosome"/>
</dbReference>
<dbReference type="Gene3D" id="1.10.760.10">
    <property type="entry name" value="Cytochrome c-like domain"/>
    <property type="match status" value="1"/>
</dbReference>
<dbReference type="InterPro" id="IPR036909">
    <property type="entry name" value="Cyt_c-like_dom_sf"/>
</dbReference>
<feature type="domain" description="Cytochrome c" evidence="5">
    <location>
        <begin position="34"/>
        <end position="124"/>
    </location>
</feature>
<accession>A0A518ETP5</accession>
<dbReference type="AlphaFoldDB" id="A0A518ETP5"/>
<dbReference type="OrthoDB" id="5373067at2"/>
<dbReference type="EMBL" id="CP036434">
    <property type="protein sequence ID" value="QDV07445.1"/>
    <property type="molecule type" value="Genomic_DNA"/>
</dbReference>
<dbReference type="Pfam" id="PF13442">
    <property type="entry name" value="Cytochrome_CBB3"/>
    <property type="match status" value="1"/>
</dbReference>